<organism evidence="1 2">
    <name type="scientific">Teladorsagia circumcincta</name>
    <name type="common">Brown stomach worm</name>
    <name type="synonym">Ostertagia circumcincta</name>
    <dbReference type="NCBI Taxonomy" id="45464"/>
    <lineage>
        <taxon>Eukaryota</taxon>
        <taxon>Metazoa</taxon>
        <taxon>Ecdysozoa</taxon>
        <taxon>Nematoda</taxon>
        <taxon>Chromadorea</taxon>
        <taxon>Rhabditida</taxon>
        <taxon>Rhabditina</taxon>
        <taxon>Rhabditomorpha</taxon>
        <taxon>Strongyloidea</taxon>
        <taxon>Trichostrongylidae</taxon>
        <taxon>Teladorsagia</taxon>
    </lineage>
</organism>
<evidence type="ECO:0000313" key="1">
    <source>
        <dbReference type="EMBL" id="PIO53341.1"/>
    </source>
</evidence>
<protein>
    <submittedName>
        <fullName evidence="1">Uncharacterized protein</fullName>
    </submittedName>
</protein>
<dbReference type="AlphaFoldDB" id="A0A2G9T5X1"/>
<proteinExistence type="predicted"/>
<keyword evidence="2" id="KW-1185">Reference proteome</keyword>
<accession>A0A2G9T5X1</accession>
<evidence type="ECO:0000313" key="2">
    <source>
        <dbReference type="Proteomes" id="UP000230423"/>
    </source>
</evidence>
<sequence length="50" mass="5808">MPLMRMMQSCNFKLLLKTPLRIQSYVQATFMAFLSLTTLVNKTTDRLIVV</sequence>
<dbReference type="Proteomes" id="UP000230423">
    <property type="component" value="Unassembled WGS sequence"/>
</dbReference>
<name>A0A2G9T5X1_TELCI</name>
<reference evidence="1 2" key="1">
    <citation type="submission" date="2015-09" db="EMBL/GenBank/DDBJ databases">
        <title>Draft genome of the parasitic nematode Teladorsagia circumcincta isolate WARC Sus (inbred).</title>
        <authorList>
            <person name="Mitreva M."/>
        </authorList>
    </citation>
    <scope>NUCLEOTIDE SEQUENCE [LARGE SCALE GENOMIC DNA]</scope>
    <source>
        <strain evidence="1 2">S</strain>
    </source>
</reference>
<dbReference type="EMBL" id="KZ414651">
    <property type="protein sequence ID" value="PIO53341.1"/>
    <property type="molecule type" value="Genomic_DNA"/>
</dbReference>
<gene>
    <name evidence="1" type="ORF">TELCIR_25326</name>
</gene>